<dbReference type="EMBL" id="GEDV01010042">
    <property type="protein sequence ID" value="JAP78515.1"/>
    <property type="molecule type" value="Transcribed_RNA"/>
</dbReference>
<dbReference type="InterPro" id="IPR040330">
    <property type="entry name" value="LYRM1"/>
</dbReference>
<evidence type="ECO:0000313" key="3">
    <source>
        <dbReference type="EMBL" id="JAP78515.1"/>
    </source>
</evidence>
<reference evidence="3" key="1">
    <citation type="journal article" date="2016" name="Ticks Tick Borne Dis.">
        <title>De novo assembly and annotation of the salivary gland transcriptome of Rhipicephalus appendiculatus male and female ticks during blood feeding.</title>
        <authorList>
            <person name="de Castro M.H."/>
            <person name="de Klerk D."/>
            <person name="Pienaar R."/>
            <person name="Latif A.A."/>
            <person name="Rees D.J."/>
            <person name="Mans B.J."/>
        </authorList>
    </citation>
    <scope>NUCLEOTIDE SEQUENCE</scope>
    <source>
        <tissue evidence="3">Salivary glands</tissue>
    </source>
</reference>
<proteinExistence type="inferred from homology"/>
<evidence type="ECO:0000256" key="1">
    <source>
        <dbReference type="ARBA" id="ARBA00009508"/>
    </source>
</evidence>
<evidence type="ECO:0000259" key="2">
    <source>
        <dbReference type="Pfam" id="PF05347"/>
    </source>
</evidence>
<feature type="domain" description="Complex 1 LYR protein" evidence="2">
    <location>
        <begin position="9"/>
        <end position="72"/>
    </location>
</feature>
<protein>
    <recommendedName>
        <fullName evidence="2">Complex 1 LYR protein domain-containing protein</fullName>
    </recommendedName>
</protein>
<dbReference type="CDD" id="cd20261">
    <property type="entry name" value="Complex1_LYR_LYRM1"/>
    <property type="match status" value="1"/>
</dbReference>
<dbReference type="GO" id="GO:0005739">
    <property type="term" value="C:mitochondrion"/>
    <property type="evidence" value="ECO:0007669"/>
    <property type="project" value="TreeGrafter"/>
</dbReference>
<dbReference type="AlphaFoldDB" id="A0A131YIZ4"/>
<name>A0A131YIZ4_RHIAP</name>
<dbReference type="InterPro" id="IPR008011">
    <property type="entry name" value="Complex1_LYR_dom"/>
</dbReference>
<comment type="similarity">
    <text evidence="1">Belongs to the complex I LYR family.</text>
</comment>
<sequence>MFSTTMMRRDVLRLYKQLLRTGRTWAAENPEKTLEEQFYIISETKDIFKKNKNIQDPQAIKECLREGQSRLDLALHYHNPYPRPVNLGPSALSPSHAKHLKAQQKLWKASRPIYIRSIDSDSTPPDKNLPTHVSRCTTSPMKSGHCSWNRTCNLNDAYTCAASVLQLNLEQLHGRGDDDLAEARSSTSKHLLR</sequence>
<dbReference type="PANTHER" id="PTHR14273:SF0">
    <property type="entry name" value="LYR MOTIF-CONTAINING PROTEIN 1"/>
    <property type="match status" value="1"/>
</dbReference>
<dbReference type="Pfam" id="PF05347">
    <property type="entry name" value="Complex1_LYR"/>
    <property type="match status" value="1"/>
</dbReference>
<dbReference type="InterPro" id="IPR045294">
    <property type="entry name" value="Complex1_LYR_LYRM1"/>
</dbReference>
<dbReference type="PANTHER" id="PTHR14273">
    <property type="entry name" value="LYR MOTIF-CONTAINING PROTEIN 1"/>
    <property type="match status" value="1"/>
</dbReference>
<accession>A0A131YIZ4</accession>
<organism evidence="3">
    <name type="scientific">Rhipicephalus appendiculatus</name>
    <name type="common">Brown ear tick</name>
    <dbReference type="NCBI Taxonomy" id="34631"/>
    <lineage>
        <taxon>Eukaryota</taxon>
        <taxon>Metazoa</taxon>
        <taxon>Ecdysozoa</taxon>
        <taxon>Arthropoda</taxon>
        <taxon>Chelicerata</taxon>
        <taxon>Arachnida</taxon>
        <taxon>Acari</taxon>
        <taxon>Parasitiformes</taxon>
        <taxon>Ixodida</taxon>
        <taxon>Ixodoidea</taxon>
        <taxon>Ixodidae</taxon>
        <taxon>Rhipicephalinae</taxon>
        <taxon>Rhipicephalus</taxon>
        <taxon>Rhipicephalus</taxon>
    </lineage>
</organism>